<name>A0A4V2QZS2_ACICA</name>
<dbReference type="AlphaFoldDB" id="A0A4V2QZS2"/>
<evidence type="ECO:0000313" key="1">
    <source>
        <dbReference type="EMBL" id="TCM61898.1"/>
    </source>
</evidence>
<keyword evidence="2" id="KW-1185">Reference proteome</keyword>
<evidence type="ECO:0000313" key="2">
    <source>
        <dbReference type="Proteomes" id="UP000294963"/>
    </source>
</evidence>
<protein>
    <submittedName>
        <fullName evidence="1">Uncharacterized protein</fullName>
    </submittedName>
</protein>
<gene>
    <name evidence="1" type="ORF">EC844_12652</name>
</gene>
<proteinExistence type="predicted"/>
<accession>A0A4V2QZS2</accession>
<reference evidence="1 2" key="1">
    <citation type="submission" date="2019-03" db="EMBL/GenBank/DDBJ databases">
        <title>Genomic analyses of the natural microbiome of Caenorhabditis elegans.</title>
        <authorList>
            <person name="Samuel B."/>
        </authorList>
    </citation>
    <scope>NUCLEOTIDE SEQUENCE [LARGE SCALE GENOMIC DNA]</scope>
    <source>
        <strain evidence="1 2">JUb89</strain>
    </source>
</reference>
<sequence length="95" mass="10403">MDNFKNDTASASMDVAKLVEDTIFWFEQRIEMLNDIIEAEGTVVLASSKGTDTELNDEQSRAFRVGLATAISIIGAFPLSLDQPTYSLDIGELEA</sequence>
<dbReference type="Proteomes" id="UP000294963">
    <property type="component" value="Unassembled WGS sequence"/>
</dbReference>
<comment type="caution">
    <text evidence="1">The sequence shown here is derived from an EMBL/GenBank/DDBJ whole genome shotgun (WGS) entry which is preliminary data.</text>
</comment>
<organism evidence="1 2">
    <name type="scientific">Acinetobacter calcoaceticus</name>
    <dbReference type="NCBI Taxonomy" id="471"/>
    <lineage>
        <taxon>Bacteria</taxon>
        <taxon>Pseudomonadati</taxon>
        <taxon>Pseudomonadota</taxon>
        <taxon>Gammaproteobacteria</taxon>
        <taxon>Moraxellales</taxon>
        <taxon>Moraxellaceae</taxon>
        <taxon>Acinetobacter</taxon>
        <taxon>Acinetobacter calcoaceticus/baumannii complex</taxon>
    </lineage>
</organism>
<dbReference type="EMBL" id="SLVJ01000026">
    <property type="protein sequence ID" value="TCM61898.1"/>
    <property type="molecule type" value="Genomic_DNA"/>
</dbReference>